<dbReference type="EMBL" id="CP016796">
    <property type="protein sequence ID" value="API86396.1"/>
    <property type="molecule type" value="Genomic_DNA"/>
</dbReference>
<comment type="pathway">
    <text evidence="2">Organic acid metabolism; glycolate biosynthesis; glycolate from 2-phosphoglycolate: step 1/1.</text>
</comment>
<dbReference type="PRINTS" id="PR00413">
    <property type="entry name" value="HADHALOGNASE"/>
</dbReference>
<organism evidence="5 6">
    <name type="scientific">Francisella uliginis</name>
    <dbReference type="NCBI Taxonomy" id="573570"/>
    <lineage>
        <taxon>Bacteria</taxon>
        <taxon>Pseudomonadati</taxon>
        <taxon>Pseudomonadota</taxon>
        <taxon>Gammaproteobacteria</taxon>
        <taxon>Thiotrichales</taxon>
        <taxon>Francisellaceae</taxon>
        <taxon>Francisella</taxon>
    </lineage>
</organism>
<evidence type="ECO:0000256" key="1">
    <source>
        <dbReference type="ARBA" id="ARBA00000830"/>
    </source>
</evidence>
<dbReference type="AlphaFoldDB" id="A0A1L4BRB5"/>
<evidence type="ECO:0000256" key="3">
    <source>
        <dbReference type="ARBA" id="ARBA00006171"/>
    </source>
</evidence>
<dbReference type="InterPro" id="IPR023198">
    <property type="entry name" value="PGP-like_dom2"/>
</dbReference>
<dbReference type="GO" id="GO:0006281">
    <property type="term" value="P:DNA repair"/>
    <property type="evidence" value="ECO:0007669"/>
    <property type="project" value="TreeGrafter"/>
</dbReference>
<dbReference type="Proteomes" id="UP000184222">
    <property type="component" value="Chromosome"/>
</dbReference>
<dbReference type="InterPro" id="IPR023214">
    <property type="entry name" value="HAD_sf"/>
</dbReference>
<dbReference type="Gene3D" id="1.10.150.240">
    <property type="entry name" value="Putative phosphatase, domain 2"/>
    <property type="match status" value="1"/>
</dbReference>
<dbReference type="RefSeq" id="WP_072711688.1">
    <property type="nucleotide sequence ID" value="NZ_CP016796.1"/>
</dbReference>
<name>A0A1L4BRB5_9GAMM</name>
<comment type="catalytic activity">
    <reaction evidence="1">
        <text>2-phosphoglycolate + H2O = glycolate + phosphate</text>
        <dbReference type="Rhea" id="RHEA:14369"/>
        <dbReference type="ChEBI" id="CHEBI:15377"/>
        <dbReference type="ChEBI" id="CHEBI:29805"/>
        <dbReference type="ChEBI" id="CHEBI:43474"/>
        <dbReference type="ChEBI" id="CHEBI:58033"/>
        <dbReference type="EC" id="3.1.3.18"/>
    </reaction>
</comment>
<dbReference type="EC" id="3.1.3.18" evidence="4"/>
<dbReference type="SFLD" id="SFLDS00003">
    <property type="entry name" value="Haloacid_Dehalogenase"/>
    <property type="match status" value="1"/>
</dbReference>
<evidence type="ECO:0000313" key="5">
    <source>
        <dbReference type="EMBL" id="API86396.1"/>
    </source>
</evidence>
<dbReference type="SUPFAM" id="SSF56784">
    <property type="entry name" value="HAD-like"/>
    <property type="match status" value="1"/>
</dbReference>
<comment type="similarity">
    <text evidence="3">Belongs to the HAD-like hydrolase superfamily. CbbY/CbbZ/Gph/YieH family.</text>
</comment>
<dbReference type="OrthoDB" id="9776368at2"/>
<dbReference type="InterPro" id="IPR036412">
    <property type="entry name" value="HAD-like_sf"/>
</dbReference>
<evidence type="ECO:0000256" key="4">
    <source>
        <dbReference type="ARBA" id="ARBA00013078"/>
    </source>
</evidence>
<dbReference type="GO" id="GO:0005829">
    <property type="term" value="C:cytosol"/>
    <property type="evidence" value="ECO:0007669"/>
    <property type="project" value="TreeGrafter"/>
</dbReference>
<dbReference type="PROSITE" id="PS01228">
    <property type="entry name" value="COF_1"/>
    <property type="match status" value="1"/>
</dbReference>
<protein>
    <recommendedName>
        <fullName evidence="4">phosphoglycolate phosphatase</fullName>
        <ecNumber evidence="4">3.1.3.18</ecNumber>
    </recommendedName>
</protein>
<dbReference type="InterPro" id="IPR050155">
    <property type="entry name" value="HAD-like_hydrolase_sf"/>
</dbReference>
<dbReference type="STRING" id="573570.F7310_03075"/>
<evidence type="ECO:0000313" key="6">
    <source>
        <dbReference type="Proteomes" id="UP000184222"/>
    </source>
</evidence>
<dbReference type="GO" id="GO:0008967">
    <property type="term" value="F:phosphoglycolate phosphatase activity"/>
    <property type="evidence" value="ECO:0007669"/>
    <property type="project" value="UniProtKB-EC"/>
</dbReference>
<dbReference type="Gene3D" id="3.40.50.1000">
    <property type="entry name" value="HAD superfamily/HAD-like"/>
    <property type="match status" value="1"/>
</dbReference>
<dbReference type="KEGG" id="frx:F7310_03075"/>
<evidence type="ECO:0000256" key="2">
    <source>
        <dbReference type="ARBA" id="ARBA00004818"/>
    </source>
</evidence>
<dbReference type="InterPro" id="IPR006439">
    <property type="entry name" value="HAD-SF_hydro_IA"/>
</dbReference>
<sequence length="235" mass="26298">MIKNIFFDLDGTLVNTVGDITAATNEMRKHFDLDKVDEDVLANIVGKGYPTTVRKVLSLDFDDKQYIESIADECVKIVSQTYKSLNSINSQVYPNVSETLEFLKSKDIKMAVVTNKHEDDAIQSLTHLGLIDYFEVIVGGDTTSSYKPYPEPLLFAMSKLNAKAEESLMIGDSMNDFLCAKEANVKTIMVSYGYHNGVDLKALDSFAYIDDFAEIKNLVKEINSQAKRSSYQVRG</sequence>
<dbReference type="InterPro" id="IPR041492">
    <property type="entry name" value="HAD_2"/>
</dbReference>
<reference evidence="5 6" key="1">
    <citation type="journal article" date="2016" name="Appl. Environ. Microbiol.">
        <title>Whole genome relationships among Francisella bacteria of diverse origin define new species and provide specific regions for detection.</title>
        <authorList>
            <person name="Challacombe J.F."/>
            <person name="Petersen J.M."/>
            <person name="Gallegos-Graves V."/>
            <person name="Hodge D."/>
            <person name="Pillai S."/>
            <person name="Kuske C.R."/>
        </authorList>
    </citation>
    <scope>NUCLEOTIDE SEQUENCE [LARGE SCALE GENOMIC DNA]</scope>
    <source>
        <strain evidence="6">TX07-7310</strain>
    </source>
</reference>
<dbReference type="FunFam" id="3.40.50.1000:FF:000022">
    <property type="entry name" value="Phosphoglycolate phosphatase"/>
    <property type="match status" value="1"/>
</dbReference>
<dbReference type="SFLD" id="SFLDG01129">
    <property type="entry name" value="C1.5:_HAD__Beta-PGM__Phosphata"/>
    <property type="match status" value="1"/>
</dbReference>
<dbReference type="SFLD" id="SFLDG01135">
    <property type="entry name" value="C1.5.6:_HAD__Beta-PGM__Phospha"/>
    <property type="match status" value="1"/>
</dbReference>
<dbReference type="NCBIfam" id="TIGR01509">
    <property type="entry name" value="HAD-SF-IA-v3"/>
    <property type="match status" value="1"/>
</dbReference>
<dbReference type="PANTHER" id="PTHR43434:SF1">
    <property type="entry name" value="PHOSPHOGLYCOLATE PHOSPHATASE"/>
    <property type="match status" value="1"/>
</dbReference>
<gene>
    <name evidence="5" type="ORF">F7310_03075</name>
</gene>
<keyword evidence="6" id="KW-1185">Reference proteome</keyword>
<dbReference type="PANTHER" id="PTHR43434">
    <property type="entry name" value="PHOSPHOGLYCOLATE PHOSPHATASE"/>
    <property type="match status" value="1"/>
</dbReference>
<accession>A0A1L4BRB5</accession>
<dbReference type="Pfam" id="PF13419">
    <property type="entry name" value="HAD_2"/>
    <property type="match status" value="1"/>
</dbReference>
<dbReference type="NCBIfam" id="TIGR01549">
    <property type="entry name" value="HAD-SF-IA-v1"/>
    <property type="match status" value="1"/>
</dbReference>
<proteinExistence type="inferred from homology"/>